<dbReference type="InterPro" id="IPR051906">
    <property type="entry name" value="TolC-like"/>
</dbReference>
<dbReference type="EMBL" id="WIXI01000048">
    <property type="protein sequence ID" value="MQY48522.1"/>
    <property type="molecule type" value="Genomic_DNA"/>
</dbReference>
<comment type="subcellular location">
    <subcellularLocation>
        <location evidence="1">Cell outer membrane</location>
    </subcellularLocation>
</comment>
<keyword evidence="6" id="KW-0175">Coiled coil</keyword>
<dbReference type="GO" id="GO:0015288">
    <property type="term" value="F:porin activity"/>
    <property type="evidence" value="ECO:0007669"/>
    <property type="project" value="TreeGrafter"/>
</dbReference>
<name>A0A6A8ABF8_9HYPH</name>
<evidence type="ECO:0000256" key="3">
    <source>
        <dbReference type="ARBA" id="ARBA00022692"/>
    </source>
</evidence>
<evidence type="ECO:0000256" key="4">
    <source>
        <dbReference type="ARBA" id="ARBA00023136"/>
    </source>
</evidence>
<accession>A0A6A8ABF8</accession>
<evidence type="ECO:0000256" key="5">
    <source>
        <dbReference type="ARBA" id="ARBA00023237"/>
    </source>
</evidence>
<keyword evidence="8" id="KW-1185">Reference proteome</keyword>
<sequence>MKFPYLWIVPVSLIAVGCSVKTDPLKAEANVSFADDKLVRATAYQEPITGSIDLYEAMARALKYNLDTKVEIMEASLKLREADLVSYSALPKLVAGAGYAGRDEGDPSTPSTRDPNVRTGDLTFSWNVLDFGLSYVRAKQAADQALIQEEMKRRIVNKVIEDVRTAYWRAASYQRLVGRMRALEGRVARALRETRGLSGSGEASPLVALTYERELIEVKREVEQLEGELKVAKSQLAALMNITPGTEFTLSLPKRNNPKLSVPNDLSAMYRIAAANRPEMREVAYRMRINEQEVNAALLDILPGFSVYAGNNYDSNDFITDANWASWGAKVSFNAMKLFALPATNRKIEAEKEVLDARALSVAMAVMTQVHISRARFTHLNKSYSTAAALSNVSHRILNQVRAETKAQKTSEQILIREEMNALVADAKLDMAYADMQNAYANVYASLGVDPFPRGLTTKESVAEISTRMKALWNEGGGAAVIHVSAQTAGIQ</sequence>
<dbReference type="Proteomes" id="UP000435138">
    <property type="component" value="Unassembled WGS sequence"/>
</dbReference>
<evidence type="ECO:0000313" key="8">
    <source>
        <dbReference type="Proteomes" id="UP000435138"/>
    </source>
</evidence>
<protein>
    <submittedName>
        <fullName evidence="7">TolC family protein</fullName>
    </submittedName>
</protein>
<evidence type="ECO:0000256" key="1">
    <source>
        <dbReference type="ARBA" id="ARBA00004442"/>
    </source>
</evidence>
<evidence type="ECO:0000313" key="7">
    <source>
        <dbReference type="EMBL" id="MQY48522.1"/>
    </source>
</evidence>
<dbReference type="GO" id="GO:1990281">
    <property type="term" value="C:efflux pump complex"/>
    <property type="evidence" value="ECO:0007669"/>
    <property type="project" value="TreeGrafter"/>
</dbReference>
<reference evidence="7 8" key="1">
    <citation type="submission" date="2019-11" db="EMBL/GenBank/DDBJ databases">
        <title>Genome analysis of Rhizobacterium cereale a novel genus and species isolated from maize roots in North Spain.</title>
        <authorList>
            <person name="Menendez E."/>
            <person name="Flores-Felix J.D."/>
            <person name="Ramirez-Bahena M.-H."/>
            <person name="Igual J.M."/>
            <person name="Garcia-Fraile P."/>
            <person name="Peix A."/>
            <person name="Velazquez E."/>
        </authorList>
    </citation>
    <scope>NUCLEOTIDE SEQUENCE [LARGE SCALE GENOMIC DNA]</scope>
    <source>
        <strain evidence="7 8">RZME27</strain>
    </source>
</reference>
<keyword evidence="3" id="KW-0812">Transmembrane</keyword>
<keyword evidence="5" id="KW-0998">Cell outer membrane</keyword>
<gene>
    <name evidence="7" type="ORF">GAO09_21030</name>
</gene>
<dbReference type="AlphaFoldDB" id="A0A6A8ABF8"/>
<proteinExistence type="predicted"/>
<evidence type="ECO:0000256" key="2">
    <source>
        <dbReference type="ARBA" id="ARBA00022452"/>
    </source>
</evidence>
<dbReference type="PANTHER" id="PTHR30026:SF21">
    <property type="entry name" value="SLR1270 PROTEIN"/>
    <property type="match status" value="1"/>
</dbReference>
<dbReference type="GO" id="GO:0009279">
    <property type="term" value="C:cell outer membrane"/>
    <property type="evidence" value="ECO:0007669"/>
    <property type="project" value="UniProtKB-SubCell"/>
</dbReference>
<dbReference type="PROSITE" id="PS51257">
    <property type="entry name" value="PROKAR_LIPOPROTEIN"/>
    <property type="match status" value="1"/>
</dbReference>
<evidence type="ECO:0000256" key="6">
    <source>
        <dbReference type="SAM" id="Coils"/>
    </source>
</evidence>
<feature type="coiled-coil region" evidence="6">
    <location>
        <begin position="173"/>
        <end position="242"/>
    </location>
</feature>
<comment type="caution">
    <text evidence="7">The sequence shown here is derived from an EMBL/GenBank/DDBJ whole genome shotgun (WGS) entry which is preliminary data.</text>
</comment>
<organism evidence="7 8">
    <name type="scientific">Endobacterium cereale</name>
    <dbReference type="NCBI Taxonomy" id="2663029"/>
    <lineage>
        <taxon>Bacteria</taxon>
        <taxon>Pseudomonadati</taxon>
        <taxon>Pseudomonadota</taxon>
        <taxon>Alphaproteobacteria</taxon>
        <taxon>Hyphomicrobiales</taxon>
        <taxon>Rhizobiaceae</taxon>
        <taxon>Endobacterium</taxon>
    </lineage>
</organism>
<keyword evidence="4" id="KW-0472">Membrane</keyword>
<dbReference type="SUPFAM" id="SSF56954">
    <property type="entry name" value="Outer membrane efflux proteins (OEP)"/>
    <property type="match status" value="1"/>
</dbReference>
<dbReference type="Gene3D" id="1.20.1600.10">
    <property type="entry name" value="Outer membrane efflux proteins (OEP)"/>
    <property type="match status" value="1"/>
</dbReference>
<keyword evidence="2" id="KW-1134">Transmembrane beta strand</keyword>
<dbReference type="GO" id="GO:0015562">
    <property type="term" value="F:efflux transmembrane transporter activity"/>
    <property type="evidence" value="ECO:0007669"/>
    <property type="project" value="InterPro"/>
</dbReference>
<dbReference type="PANTHER" id="PTHR30026">
    <property type="entry name" value="OUTER MEMBRANE PROTEIN TOLC"/>
    <property type="match status" value="1"/>
</dbReference>